<feature type="domain" description="PLD phosphodiesterase" evidence="7">
    <location>
        <begin position="95"/>
        <end position="122"/>
    </location>
</feature>
<comment type="catalytic activity">
    <reaction evidence="1">
        <text>a 1,2-diacyl-sn-glycero-3-phosphocholine + H2O = a 1,2-diacyl-sn-glycero-3-phosphate + choline + H(+)</text>
        <dbReference type="Rhea" id="RHEA:14445"/>
        <dbReference type="ChEBI" id="CHEBI:15354"/>
        <dbReference type="ChEBI" id="CHEBI:15377"/>
        <dbReference type="ChEBI" id="CHEBI:15378"/>
        <dbReference type="ChEBI" id="CHEBI:57643"/>
        <dbReference type="ChEBI" id="CHEBI:58608"/>
        <dbReference type="EC" id="3.1.4.4"/>
    </reaction>
</comment>
<keyword evidence="5" id="KW-0442">Lipid degradation</keyword>
<dbReference type="InParanoid" id="A0A0J6WSN2"/>
<dbReference type="PROSITE" id="PS50035">
    <property type="entry name" value="PLD"/>
    <property type="match status" value="1"/>
</dbReference>
<accession>A0A0J6WSN2</accession>
<dbReference type="InterPro" id="IPR001736">
    <property type="entry name" value="PLipase_D/transphosphatidylase"/>
</dbReference>
<comment type="similarity">
    <text evidence="2">Belongs to the phospholipase D family.</text>
</comment>
<sequence length="163" mass="18259">MHTPHTIPATGTMEVAFSPNGGAAETVINAITEAKTDIRVQAYLFSYAPIAQALADAQNRGIQVRIILDKNQKTSTHSSVNFFTAHHIPTKFDESFHTAHNKIIIIDDNTVITGSFNFIKTAEEKNAENVLIIRGNKKLADLYIKNWEWRWKNSVAVFPIDHT</sequence>
<protein>
    <recommendedName>
        <fullName evidence="3">phospholipase D</fullName>
        <ecNumber evidence="3">3.1.4.4</ecNumber>
    </recommendedName>
</protein>
<evidence type="ECO:0000256" key="5">
    <source>
        <dbReference type="ARBA" id="ARBA00022963"/>
    </source>
</evidence>
<dbReference type="SUPFAM" id="SSF56024">
    <property type="entry name" value="Phospholipase D/nuclease"/>
    <property type="match status" value="1"/>
</dbReference>
<keyword evidence="6" id="KW-0443">Lipid metabolism</keyword>
<evidence type="ECO:0000256" key="1">
    <source>
        <dbReference type="ARBA" id="ARBA00000798"/>
    </source>
</evidence>
<evidence type="ECO:0000259" key="7">
    <source>
        <dbReference type="PROSITE" id="PS50035"/>
    </source>
</evidence>
<dbReference type="EC" id="3.1.4.4" evidence="3"/>
<dbReference type="Pfam" id="PF13091">
    <property type="entry name" value="PLDc_2"/>
    <property type="match status" value="1"/>
</dbReference>
<keyword evidence="4" id="KW-0378">Hydrolase</keyword>
<evidence type="ECO:0000256" key="2">
    <source>
        <dbReference type="ARBA" id="ARBA00008664"/>
    </source>
</evidence>
<dbReference type="GO" id="GO:0016042">
    <property type="term" value="P:lipid catabolic process"/>
    <property type="evidence" value="ECO:0007669"/>
    <property type="project" value="UniProtKB-KW"/>
</dbReference>
<organism evidence="8 9">
    <name type="scientific">Megasphaera cerevisiae DSM 20462</name>
    <dbReference type="NCBI Taxonomy" id="1122219"/>
    <lineage>
        <taxon>Bacteria</taxon>
        <taxon>Bacillati</taxon>
        <taxon>Bacillota</taxon>
        <taxon>Negativicutes</taxon>
        <taxon>Veillonellales</taxon>
        <taxon>Veillonellaceae</taxon>
        <taxon>Megasphaera</taxon>
    </lineage>
</organism>
<proteinExistence type="inferred from homology"/>
<dbReference type="GO" id="GO:0016891">
    <property type="term" value="F:RNA endonuclease activity producing 5'-phosphomonoesters, hydrolytic mechanism"/>
    <property type="evidence" value="ECO:0007669"/>
    <property type="project" value="TreeGrafter"/>
</dbReference>
<dbReference type="GO" id="GO:0006793">
    <property type="term" value="P:phosphorus metabolic process"/>
    <property type="evidence" value="ECO:0007669"/>
    <property type="project" value="UniProtKB-ARBA"/>
</dbReference>
<reference evidence="8 9" key="1">
    <citation type="submission" date="2015-06" db="EMBL/GenBank/DDBJ databases">
        <title>Draft genome sequence of beer spoilage bacterium Megasphaera cerevisiae type strain 20462.</title>
        <authorList>
            <person name="Kutumbaka K."/>
            <person name="Pasmowitz J."/>
            <person name="Mategko J."/>
            <person name="Reyes D."/>
            <person name="Friedrich A."/>
            <person name="Han S."/>
            <person name="Martens-Habbena W."/>
            <person name="Neal-McKinney J."/>
            <person name="Janagama H.K."/>
            <person name="Nadala C."/>
            <person name="Samadpour M."/>
        </authorList>
    </citation>
    <scope>NUCLEOTIDE SEQUENCE [LARGE SCALE GENOMIC DNA]</scope>
    <source>
        <strain evidence="8 9">DSM 20462</strain>
    </source>
</reference>
<dbReference type="CDD" id="cd09170">
    <property type="entry name" value="PLDc_Nuc"/>
    <property type="match status" value="1"/>
</dbReference>
<dbReference type="GO" id="GO:0004630">
    <property type="term" value="F:phospholipase D activity"/>
    <property type="evidence" value="ECO:0007669"/>
    <property type="project" value="UniProtKB-EC"/>
</dbReference>
<dbReference type="EMBL" id="LEKT01000061">
    <property type="protein sequence ID" value="KMO85494.1"/>
    <property type="molecule type" value="Genomic_DNA"/>
</dbReference>
<evidence type="ECO:0000313" key="8">
    <source>
        <dbReference type="EMBL" id="KMO85494.1"/>
    </source>
</evidence>
<dbReference type="PATRIC" id="fig|1122219.3.peg.2860"/>
<dbReference type="Proteomes" id="UP000036503">
    <property type="component" value="Unassembled WGS sequence"/>
</dbReference>
<evidence type="ECO:0000256" key="3">
    <source>
        <dbReference type="ARBA" id="ARBA00012027"/>
    </source>
</evidence>
<name>A0A0J6WSN2_9FIRM</name>
<dbReference type="InterPro" id="IPR051406">
    <property type="entry name" value="PLD_domain"/>
</dbReference>
<evidence type="ECO:0000313" key="9">
    <source>
        <dbReference type="Proteomes" id="UP000036503"/>
    </source>
</evidence>
<dbReference type="Gene3D" id="3.30.870.10">
    <property type="entry name" value="Endonuclease Chain A"/>
    <property type="match status" value="1"/>
</dbReference>
<gene>
    <name evidence="8" type="ORF">AB840_13265</name>
</gene>
<evidence type="ECO:0000256" key="6">
    <source>
        <dbReference type="ARBA" id="ARBA00023098"/>
    </source>
</evidence>
<keyword evidence="9" id="KW-1185">Reference proteome</keyword>
<dbReference type="PANTHER" id="PTHR43856:SF1">
    <property type="entry name" value="MITOCHONDRIAL CARDIOLIPIN HYDROLASE"/>
    <property type="match status" value="1"/>
</dbReference>
<comment type="caution">
    <text evidence="8">The sequence shown here is derived from an EMBL/GenBank/DDBJ whole genome shotgun (WGS) entry which is preliminary data.</text>
</comment>
<dbReference type="AlphaFoldDB" id="A0A0J6WSN2"/>
<dbReference type="InterPro" id="IPR025202">
    <property type="entry name" value="PLD-like_dom"/>
</dbReference>
<dbReference type="STRING" id="39029.BSR42_04640"/>
<dbReference type="PANTHER" id="PTHR43856">
    <property type="entry name" value="CARDIOLIPIN HYDROLASE"/>
    <property type="match status" value="1"/>
</dbReference>
<evidence type="ECO:0000256" key="4">
    <source>
        <dbReference type="ARBA" id="ARBA00022801"/>
    </source>
</evidence>